<dbReference type="EMBL" id="CAJJDO010000001">
    <property type="protein sequence ID" value="CAD8132408.1"/>
    <property type="molecule type" value="Genomic_DNA"/>
</dbReference>
<evidence type="ECO:0000259" key="3">
    <source>
        <dbReference type="Pfam" id="PF00085"/>
    </source>
</evidence>
<proteinExistence type="inferred from homology"/>
<dbReference type="Proteomes" id="UP000689195">
    <property type="component" value="Unassembled WGS sequence"/>
</dbReference>
<dbReference type="GO" id="GO:0006457">
    <property type="term" value="P:protein folding"/>
    <property type="evidence" value="ECO:0007669"/>
    <property type="project" value="TreeGrafter"/>
</dbReference>
<dbReference type="PANTHER" id="PTHR18929">
    <property type="entry name" value="PROTEIN DISULFIDE ISOMERASE"/>
    <property type="match status" value="1"/>
</dbReference>
<evidence type="ECO:0000313" key="4">
    <source>
        <dbReference type="EMBL" id="CAD8132408.1"/>
    </source>
</evidence>
<comment type="caution">
    <text evidence="4">The sequence shown here is derived from an EMBL/GenBank/DDBJ whole genome shotgun (WGS) entry which is preliminary data.</text>
</comment>
<evidence type="ECO:0000256" key="1">
    <source>
        <dbReference type="ARBA" id="ARBA00006347"/>
    </source>
</evidence>
<dbReference type="AlphaFoldDB" id="A0A8S1RWI4"/>
<reference evidence="4" key="1">
    <citation type="submission" date="2021-01" db="EMBL/GenBank/DDBJ databases">
        <authorList>
            <consortium name="Genoscope - CEA"/>
            <person name="William W."/>
        </authorList>
    </citation>
    <scope>NUCLEOTIDE SEQUENCE</scope>
</reference>
<gene>
    <name evidence="4" type="ORF">PPENT_87.1.T0010596</name>
</gene>
<dbReference type="GO" id="GO:0003756">
    <property type="term" value="F:protein disulfide isomerase activity"/>
    <property type="evidence" value="ECO:0007669"/>
    <property type="project" value="TreeGrafter"/>
</dbReference>
<dbReference type="GO" id="GO:0034976">
    <property type="term" value="P:response to endoplasmic reticulum stress"/>
    <property type="evidence" value="ECO:0007669"/>
    <property type="project" value="TreeGrafter"/>
</dbReference>
<accession>A0A8S1RWI4</accession>
<name>A0A8S1RWI4_9CILI</name>
<evidence type="ECO:0000313" key="5">
    <source>
        <dbReference type="Proteomes" id="UP000689195"/>
    </source>
</evidence>
<evidence type="ECO:0000256" key="2">
    <source>
        <dbReference type="SAM" id="SignalP"/>
    </source>
</evidence>
<comment type="similarity">
    <text evidence="1">Belongs to the protein disulfide isomerase family.</text>
</comment>
<feature type="domain" description="Thioredoxin" evidence="3">
    <location>
        <begin position="379"/>
        <end position="461"/>
    </location>
</feature>
<keyword evidence="5" id="KW-1185">Reference proteome</keyword>
<feature type="chain" id="PRO_5035797364" description="Thioredoxin domain-containing protein" evidence="2">
    <location>
        <begin position="19"/>
        <end position="490"/>
    </location>
</feature>
<sequence length="490" mass="57685">MLNIIICVVLAYSQTTNSQQHLNQIHNNNTDLQIFEILIVAPNNNSLIIVENPHILITFYQKECPYSAQFIEYELNKLQEDGNKFNVTFGLYDVAKTEFHTHQSMNKFGIVETPTIIFFQNEVPHVFSGKKKSHIVSKWIQEFFNGNPPPKEIFTESEFNQLLEDNKNVLFYQKNSTSTFDINFDKFYQFAIQNTIPEIVFAFSSQYQKNNLFSLKYYKQETKEEFTFNYQFNLEYIKKFVLKYSLPLIPQLNSKTEELVFQSNSFSFILFYGLDEISKQAELAFQEVAKTFNNSYQFSKLNIQDENYLEYIIDLGVNDGIIPKIVTINGQFKYKYDGPDFSVTGIKSLIFKLKQGQIDSYILSEPIPDYTHKNSYVKKIVGLNYDDEIKKSNKNILLKYHVKNCELCVELESIYEQLAYNYREDKSLVIAEIDIRLNDFTDAYYPRQTPDIILFLQKNGKRQAIFWNFEEMTLDLIQIFVENNIHQVNQ</sequence>
<dbReference type="Pfam" id="PF00085">
    <property type="entry name" value="Thioredoxin"/>
    <property type="match status" value="1"/>
</dbReference>
<organism evidence="4 5">
    <name type="scientific">Paramecium pentaurelia</name>
    <dbReference type="NCBI Taxonomy" id="43138"/>
    <lineage>
        <taxon>Eukaryota</taxon>
        <taxon>Sar</taxon>
        <taxon>Alveolata</taxon>
        <taxon>Ciliophora</taxon>
        <taxon>Intramacronucleata</taxon>
        <taxon>Oligohymenophorea</taxon>
        <taxon>Peniculida</taxon>
        <taxon>Parameciidae</taxon>
        <taxon>Paramecium</taxon>
    </lineage>
</organism>
<dbReference type="OrthoDB" id="10264505at2759"/>
<protein>
    <recommendedName>
        <fullName evidence="3">Thioredoxin domain-containing protein</fullName>
    </recommendedName>
</protein>
<keyword evidence="2" id="KW-0732">Signal</keyword>
<dbReference type="Pfam" id="PF13848">
    <property type="entry name" value="Thioredoxin_6"/>
    <property type="match status" value="1"/>
</dbReference>
<dbReference type="GO" id="GO:0005783">
    <property type="term" value="C:endoplasmic reticulum"/>
    <property type="evidence" value="ECO:0007669"/>
    <property type="project" value="TreeGrafter"/>
</dbReference>
<dbReference type="InterPro" id="IPR013766">
    <property type="entry name" value="Thioredoxin_domain"/>
</dbReference>
<feature type="signal peptide" evidence="2">
    <location>
        <begin position="1"/>
        <end position="18"/>
    </location>
</feature>
<dbReference type="PANTHER" id="PTHR18929:SF240">
    <property type="entry name" value="PROTEIN DISULFIDE-ISOMERASE"/>
    <property type="match status" value="1"/>
</dbReference>